<dbReference type="eggNOG" id="arCOG00824">
    <property type="taxonomic scope" value="Archaea"/>
</dbReference>
<dbReference type="Gene3D" id="2.10.260.10">
    <property type="match status" value="1"/>
</dbReference>
<evidence type="ECO:0000313" key="3">
    <source>
        <dbReference type="Proteomes" id="UP000000254"/>
    </source>
</evidence>
<evidence type="ECO:0000259" key="1">
    <source>
        <dbReference type="PROSITE" id="PS51740"/>
    </source>
</evidence>
<dbReference type="OrthoDB" id="30861at2157"/>
<feature type="domain" description="SpoVT-AbrB" evidence="1">
    <location>
        <begin position="1"/>
        <end position="46"/>
    </location>
</feature>
<gene>
    <name evidence="2" type="ordered locus">Smar_0067</name>
</gene>
<keyword evidence="3" id="KW-1185">Reference proteome</keyword>
<dbReference type="STRING" id="399550.Smar_0067"/>
<reference evidence="3" key="1">
    <citation type="journal article" date="2009" name="BMC Genomics">
        <title>The complete genome sequence of Staphylothermus marinus reveals differences in sulfur metabolism among heterotrophic Crenarchaeota.</title>
        <authorList>
            <person name="Anderson I.J."/>
            <person name="Dharmarajan L."/>
            <person name="Rodriguez J."/>
            <person name="Hooper S."/>
            <person name="Porat I."/>
            <person name="Ulrich L.E."/>
            <person name="Elkins J.G."/>
            <person name="Mavromatis K."/>
            <person name="Sun H."/>
            <person name="Land M."/>
            <person name="Lapidus A."/>
            <person name="Lucas S."/>
            <person name="Barry K."/>
            <person name="Huber H."/>
            <person name="Zhulin I.B."/>
            <person name="Whitman W.B."/>
            <person name="Mukhopadhyay B."/>
            <person name="Woese C."/>
            <person name="Bristow J."/>
            <person name="Kyrpides N."/>
        </authorList>
    </citation>
    <scope>NUCLEOTIDE SEQUENCE [LARGE SCALE GENOMIC DNA]</scope>
    <source>
        <strain evidence="3">ATCC 43588 / DSM 3639 / JCM 9404 / F1</strain>
    </source>
</reference>
<organism evidence="2 3">
    <name type="scientific">Staphylothermus marinus (strain ATCC 43588 / DSM 3639 / JCM 9404 / F1)</name>
    <dbReference type="NCBI Taxonomy" id="399550"/>
    <lineage>
        <taxon>Archaea</taxon>
        <taxon>Thermoproteota</taxon>
        <taxon>Thermoprotei</taxon>
        <taxon>Desulfurococcales</taxon>
        <taxon>Desulfurococcaceae</taxon>
        <taxon>Staphylothermus</taxon>
    </lineage>
</organism>
<dbReference type="SUPFAM" id="SSF89447">
    <property type="entry name" value="AbrB/MazE/MraZ-like"/>
    <property type="match status" value="1"/>
</dbReference>
<dbReference type="InterPro" id="IPR007159">
    <property type="entry name" value="SpoVT-AbrB_dom"/>
</dbReference>
<proteinExistence type="predicted"/>
<dbReference type="EMBL" id="CP000575">
    <property type="protein sequence ID" value="ABN69180.1"/>
    <property type="molecule type" value="Genomic_DNA"/>
</dbReference>
<protein>
    <submittedName>
        <fullName evidence="2">Transcriptional regulator, AbrB family</fullName>
    </submittedName>
</protein>
<reference evidence="2 3" key="2">
    <citation type="journal article" date="2009" name="Stand. Genomic Sci.">
        <title>Complete genome sequence of Staphylothermus marinus Stetter and Fiala 1986 type strain F1.</title>
        <authorList>
            <person name="Anderson I.J."/>
            <person name="Sun H."/>
            <person name="Lapidus A."/>
            <person name="Copeland A."/>
            <person name="Glavina Del Rio T."/>
            <person name="Tice H."/>
            <person name="Dalin E."/>
            <person name="Lucas S."/>
            <person name="Barry K."/>
            <person name="Land M."/>
            <person name="Richardson P."/>
            <person name="Huber H."/>
            <person name="Kyrpides N.C."/>
        </authorList>
    </citation>
    <scope>NUCLEOTIDE SEQUENCE [LARGE SCALE GENOMIC DNA]</scope>
    <source>
        <strain evidence="3">ATCC 43588 / DSM 3639 / JCM 9404 / F1</strain>
    </source>
</reference>
<dbReference type="PANTHER" id="PTHR34860:SF7">
    <property type="entry name" value="TRANSCRIPTION REGULATOR, SPOVT_ABRB FAMILY"/>
    <property type="match status" value="1"/>
</dbReference>
<dbReference type="GeneID" id="4907704"/>
<dbReference type="GO" id="GO:0003677">
    <property type="term" value="F:DNA binding"/>
    <property type="evidence" value="ECO:0007669"/>
    <property type="project" value="InterPro"/>
</dbReference>
<dbReference type="RefSeq" id="WP_011838371.1">
    <property type="nucleotide sequence ID" value="NC_009033.1"/>
</dbReference>
<accession>A3DKM0</accession>
<dbReference type="HOGENOM" id="CLU_158484_9_2_2"/>
<dbReference type="NCBIfam" id="TIGR01439">
    <property type="entry name" value="lp_hng_hel_AbrB"/>
    <property type="match status" value="1"/>
</dbReference>
<dbReference type="Proteomes" id="UP000000254">
    <property type="component" value="Chromosome"/>
</dbReference>
<sequence length="80" mass="9187">MSVVKVYKKGIIVLPKNIREKAGIEEGMLLKVSVENGKIVLKPLDLWEKVWGCCRGRGTAEKAELELDQEEEEFWKGREK</sequence>
<evidence type="ECO:0000313" key="2">
    <source>
        <dbReference type="EMBL" id="ABN69180.1"/>
    </source>
</evidence>
<dbReference type="KEGG" id="smr:Smar_0067"/>
<name>A3DKM0_STAMF</name>
<dbReference type="SMART" id="SM00966">
    <property type="entry name" value="SpoVT_AbrB"/>
    <property type="match status" value="1"/>
</dbReference>
<dbReference type="InterPro" id="IPR037914">
    <property type="entry name" value="SpoVT-AbrB_sf"/>
</dbReference>
<dbReference type="InterPro" id="IPR052975">
    <property type="entry name" value="Repressor-like_regulatory"/>
</dbReference>
<dbReference type="AlphaFoldDB" id="A3DKM0"/>
<dbReference type="PANTHER" id="PTHR34860">
    <property type="entry name" value="REPRESSOR-LIKE PROTEIN SSO7C3"/>
    <property type="match status" value="1"/>
</dbReference>
<dbReference type="Pfam" id="PF04014">
    <property type="entry name" value="MazE_antitoxin"/>
    <property type="match status" value="1"/>
</dbReference>
<dbReference type="PROSITE" id="PS51740">
    <property type="entry name" value="SPOVT_ABRB"/>
    <property type="match status" value="1"/>
</dbReference>